<protein>
    <submittedName>
        <fullName evidence="1">Uncharacterized protein</fullName>
    </submittedName>
</protein>
<proteinExistence type="predicted"/>
<dbReference type="InParanoid" id="L9LB55"/>
<keyword evidence="2" id="KW-1185">Reference proteome</keyword>
<gene>
    <name evidence="1" type="ORF">TREES_T100008514</name>
</gene>
<name>L9LB55_TUPCH</name>
<evidence type="ECO:0000313" key="1">
    <source>
        <dbReference type="EMBL" id="ELW71904.1"/>
    </source>
</evidence>
<evidence type="ECO:0000313" key="2">
    <source>
        <dbReference type="Proteomes" id="UP000011518"/>
    </source>
</evidence>
<dbReference type="AlphaFoldDB" id="L9LB55"/>
<dbReference type="EMBL" id="KB320452">
    <property type="protein sequence ID" value="ELW71904.1"/>
    <property type="molecule type" value="Genomic_DNA"/>
</dbReference>
<dbReference type="Proteomes" id="UP000011518">
    <property type="component" value="Unassembled WGS sequence"/>
</dbReference>
<reference evidence="2" key="2">
    <citation type="journal article" date="2013" name="Nat. Commun.">
        <title>Genome of the Chinese tree shrew.</title>
        <authorList>
            <person name="Fan Y."/>
            <person name="Huang Z.Y."/>
            <person name="Cao C.C."/>
            <person name="Chen C.S."/>
            <person name="Chen Y.X."/>
            <person name="Fan D.D."/>
            <person name="He J."/>
            <person name="Hou H.L."/>
            <person name="Hu L."/>
            <person name="Hu X.T."/>
            <person name="Jiang X.T."/>
            <person name="Lai R."/>
            <person name="Lang Y.S."/>
            <person name="Liang B."/>
            <person name="Liao S.G."/>
            <person name="Mu D."/>
            <person name="Ma Y.Y."/>
            <person name="Niu Y.Y."/>
            <person name="Sun X.Q."/>
            <person name="Xia J.Q."/>
            <person name="Xiao J."/>
            <person name="Xiong Z.Q."/>
            <person name="Xu L."/>
            <person name="Yang L."/>
            <person name="Zhang Y."/>
            <person name="Zhao W."/>
            <person name="Zhao X.D."/>
            <person name="Zheng Y.T."/>
            <person name="Zhou J.M."/>
            <person name="Zhu Y.B."/>
            <person name="Zhang G.J."/>
            <person name="Wang J."/>
            <person name="Yao Y.G."/>
        </authorList>
    </citation>
    <scope>NUCLEOTIDE SEQUENCE [LARGE SCALE GENOMIC DNA]</scope>
</reference>
<reference evidence="2" key="1">
    <citation type="submission" date="2012-07" db="EMBL/GenBank/DDBJ databases">
        <title>Genome of the Chinese tree shrew, a rising model animal genetically related to primates.</title>
        <authorList>
            <person name="Zhang G."/>
            <person name="Fan Y."/>
            <person name="Yao Y."/>
            <person name="Huang Z."/>
        </authorList>
    </citation>
    <scope>NUCLEOTIDE SEQUENCE [LARGE SCALE GENOMIC DNA]</scope>
</reference>
<sequence>MRPPLQTPELPDGETLAVTANLGLNSSQYTGCYCSHHLTLRTVEGETHWPGDQTLTGSPPSRVWGGWAGEHWSVGGLQGPAPTRSCKSWLMSAALLGQAAFLGPKDRAKARAQTQKTGTATGMQRLLSVSTMLLAPLIPGL</sequence>
<organism evidence="1 2">
    <name type="scientific">Tupaia chinensis</name>
    <name type="common">Chinese tree shrew</name>
    <name type="synonym">Tupaia belangeri chinensis</name>
    <dbReference type="NCBI Taxonomy" id="246437"/>
    <lineage>
        <taxon>Eukaryota</taxon>
        <taxon>Metazoa</taxon>
        <taxon>Chordata</taxon>
        <taxon>Craniata</taxon>
        <taxon>Vertebrata</taxon>
        <taxon>Euteleostomi</taxon>
        <taxon>Mammalia</taxon>
        <taxon>Eutheria</taxon>
        <taxon>Euarchontoglires</taxon>
        <taxon>Scandentia</taxon>
        <taxon>Tupaiidae</taxon>
        <taxon>Tupaia</taxon>
    </lineage>
</organism>
<accession>L9LB55</accession>